<sequence length="79" mass="9114">MRTQENYNVGKIDVELHVEPVGNLKLEAILLNVPWKKIIRSIKIISEEKHSKHEKEIVGQMLDFLLALLDSFNNGSTTW</sequence>
<protein>
    <submittedName>
        <fullName evidence="1">CLUMA_CG018397, isoform A</fullName>
    </submittedName>
</protein>
<gene>
    <name evidence="1" type="ORF">CLUMA_CG018397</name>
</gene>
<proteinExistence type="predicted"/>
<evidence type="ECO:0000313" key="1">
    <source>
        <dbReference type="EMBL" id="CRL05184.1"/>
    </source>
</evidence>
<keyword evidence="2" id="KW-1185">Reference proteome</keyword>
<evidence type="ECO:0000313" key="2">
    <source>
        <dbReference type="Proteomes" id="UP000183832"/>
    </source>
</evidence>
<reference evidence="1 2" key="1">
    <citation type="submission" date="2015-04" db="EMBL/GenBank/DDBJ databases">
        <authorList>
            <person name="Syromyatnikov M.Y."/>
            <person name="Popov V.N."/>
        </authorList>
    </citation>
    <scope>NUCLEOTIDE SEQUENCE [LARGE SCALE GENOMIC DNA]</scope>
</reference>
<organism evidence="1 2">
    <name type="scientific">Clunio marinus</name>
    <dbReference type="NCBI Taxonomy" id="568069"/>
    <lineage>
        <taxon>Eukaryota</taxon>
        <taxon>Metazoa</taxon>
        <taxon>Ecdysozoa</taxon>
        <taxon>Arthropoda</taxon>
        <taxon>Hexapoda</taxon>
        <taxon>Insecta</taxon>
        <taxon>Pterygota</taxon>
        <taxon>Neoptera</taxon>
        <taxon>Endopterygota</taxon>
        <taxon>Diptera</taxon>
        <taxon>Nematocera</taxon>
        <taxon>Chironomoidea</taxon>
        <taxon>Chironomidae</taxon>
        <taxon>Clunio</taxon>
    </lineage>
</organism>
<name>A0A1J1IYL7_9DIPT</name>
<dbReference type="EMBL" id="CVRI01000064">
    <property type="protein sequence ID" value="CRL05184.1"/>
    <property type="molecule type" value="Genomic_DNA"/>
</dbReference>
<dbReference type="AlphaFoldDB" id="A0A1J1IYL7"/>
<accession>A0A1J1IYL7</accession>
<dbReference type="Proteomes" id="UP000183832">
    <property type="component" value="Unassembled WGS sequence"/>
</dbReference>